<evidence type="ECO:0000256" key="6">
    <source>
        <dbReference type="SAM" id="MobiDB-lite"/>
    </source>
</evidence>
<keyword evidence="4" id="KW-0158">Chromosome</keyword>
<dbReference type="InterPro" id="IPR035425">
    <property type="entry name" value="CENP-T/H4_C"/>
</dbReference>
<accession>A0AAV4FIY1</accession>
<sequence>MLSSLQKQPPSQSRFSSLATPHIDLRKRVMLSSLQKQPPSHSRSKVEKIQQQVPKMIKPKKATNRAKKAAVSNLPKRTVKYFAELHSDMKLSKDAIDEIEKVSEQFWVDTFKALEAYALHAGRKTVQDSDVILLMKTQRLISGTEDLHNKIRQMMPMELRKELIPCAYPTPQNK</sequence>
<evidence type="ECO:0000256" key="5">
    <source>
        <dbReference type="ARBA" id="ARBA00023242"/>
    </source>
</evidence>
<dbReference type="Gene3D" id="1.10.20.10">
    <property type="entry name" value="Histone, subunit A"/>
    <property type="match status" value="1"/>
</dbReference>
<dbReference type="GO" id="GO:0000278">
    <property type="term" value="P:mitotic cell cycle"/>
    <property type="evidence" value="ECO:0007669"/>
    <property type="project" value="TreeGrafter"/>
</dbReference>
<dbReference type="GO" id="GO:0051382">
    <property type="term" value="P:kinetochore assembly"/>
    <property type="evidence" value="ECO:0007669"/>
    <property type="project" value="InterPro"/>
</dbReference>
<keyword evidence="9" id="KW-1185">Reference proteome</keyword>
<evidence type="ECO:0000256" key="1">
    <source>
        <dbReference type="ARBA" id="ARBA00004123"/>
    </source>
</evidence>
<dbReference type="GO" id="GO:0005634">
    <property type="term" value="C:nucleus"/>
    <property type="evidence" value="ECO:0007669"/>
    <property type="project" value="UniProtKB-SubCell"/>
</dbReference>
<feature type="domain" description="CENP-T/Histone H4 histone fold" evidence="7">
    <location>
        <begin position="72"/>
        <end position="167"/>
    </location>
</feature>
<evidence type="ECO:0000313" key="9">
    <source>
        <dbReference type="Proteomes" id="UP000762676"/>
    </source>
</evidence>
<dbReference type="CDD" id="cd22920">
    <property type="entry name" value="HFD_CENP-T"/>
    <property type="match status" value="1"/>
</dbReference>
<keyword evidence="5" id="KW-0539">Nucleus</keyword>
<dbReference type="PANTHER" id="PTHR46904:SF1">
    <property type="entry name" value="CENTROMERE PROTEIN T"/>
    <property type="match status" value="1"/>
</dbReference>
<comment type="similarity">
    <text evidence="3">Belongs to the CENP-T/CNN1 family.</text>
</comment>
<dbReference type="PANTHER" id="PTHR46904">
    <property type="entry name" value="CENTROMERE PROTEIN T"/>
    <property type="match status" value="1"/>
</dbReference>
<dbReference type="Pfam" id="PF15511">
    <property type="entry name" value="CENP-T_C"/>
    <property type="match status" value="1"/>
</dbReference>
<dbReference type="GO" id="GO:0003677">
    <property type="term" value="F:DNA binding"/>
    <property type="evidence" value="ECO:0007669"/>
    <property type="project" value="InterPro"/>
</dbReference>
<comment type="caution">
    <text evidence="8">The sequence shown here is derived from an EMBL/GenBank/DDBJ whole genome shotgun (WGS) entry which is preliminary data.</text>
</comment>
<feature type="compositionally biased region" description="Low complexity" evidence="6">
    <location>
        <begin position="1"/>
        <end position="13"/>
    </location>
</feature>
<dbReference type="GO" id="GO:0007059">
    <property type="term" value="P:chromosome segregation"/>
    <property type="evidence" value="ECO:0007669"/>
    <property type="project" value="TreeGrafter"/>
</dbReference>
<evidence type="ECO:0000256" key="4">
    <source>
        <dbReference type="ARBA" id="ARBA00022454"/>
    </source>
</evidence>
<organism evidence="8 9">
    <name type="scientific">Elysia marginata</name>
    <dbReference type="NCBI Taxonomy" id="1093978"/>
    <lineage>
        <taxon>Eukaryota</taxon>
        <taxon>Metazoa</taxon>
        <taxon>Spiralia</taxon>
        <taxon>Lophotrochozoa</taxon>
        <taxon>Mollusca</taxon>
        <taxon>Gastropoda</taxon>
        <taxon>Heterobranchia</taxon>
        <taxon>Euthyneura</taxon>
        <taxon>Panpulmonata</taxon>
        <taxon>Sacoglossa</taxon>
        <taxon>Placobranchoidea</taxon>
        <taxon>Plakobranchidae</taxon>
        <taxon>Elysia</taxon>
    </lineage>
</organism>
<reference evidence="8 9" key="1">
    <citation type="journal article" date="2021" name="Elife">
        <title>Chloroplast acquisition without the gene transfer in kleptoplastic sea slugs, Plakobranchus ocellatus.</title>
        <authorList>
            <person name="Maeda T."/>
            <person name="Takahashi S."/>
            <person name="Yoshida T."/>
            <person name="Shimamura S."/>
            <person name="Takaki Y."/>
            <person name="Nagai Y."/>
            <person name="Toyoda A."/>
            <person name="Suzuki Y."/>
            <person name="Arimoto A."/>
            <person name="Ishii H."/>
            <person name="Satoh N."/>
            <person name="Nishiyama T."/>
            <person name="Hasebe M."/>
            <person name="Maruyama T."/>
            <person name="Minagawa J."/>
            <person name="Obokata J."/>
            <person name="Shigenobu S."/>
        </authorList>
    </citation>
    <scope>NUCLEOTIDE SEQUENCE [LARGE SCALE GENOMIC DNA]</scope>
</reference>
<dbReference type="EMBL" id="BMAT01011438">
    <property type="protein sequence ID" value="GFR72840.1"/>
    <property type="molecule type" value="Genomic_DNA"/>
</dbReference>
<dbReference type="GO" id="GO:0046982">
    <property type="term" value="F:protein heterodimerization activity"/>
    <property type="evidence" value="ECO:0007669"/>
    <property type="project" value="InterPro"/>
</dbReference>
<dbReference type="SUPFAM" id="SSF47113">
    <property type="entry name" value="Histone-fold"/>
    <property type="match status" value="1"/>
</dbReference>
<evidence type="ECO:0000259" key="7">
    <source>
        <dbReference type="Pfam" id="PF15511"/>
    </source>
</evidence>
<evidence type="ECO:0000256" key="3">
    <source>
        <dbReference type="ARBA" id="ARBA00010137"/>
    </source>
</evidence>
<gene>
    <name evidence="8" type="ORF">ElyMa_005716700</name>
</gene>
<dbReference type="GO" id="GO:0000776">
    <property type="term" value="C:kinetochore"/>
    <property type="evidence" value="ECO:0007669"/>
    <property type="project" value="InterPro"/>
</dbReference>
<evidence type="ECO:0000313" key="8">
    <source>
        <dbReference type="EMBL" id="GFR72840.1"/>
    </source>
</evidence>
<name>A0AAV4FIY1_9GAST</name>
<evidence type="ECO:0000256" key="2">
    <source>
        <dbReference type="ARBA" id="ARBA00004286"/>
    </source>
</evidence>
<dbReference type="InterPro" id="IPR009072">
    <property type="entry name" value="Histone-fold"/>
</dbReference>
<proteinExistence type="inferred from homology"/>
<dbReference type="InterPro" id="IPR028255">
    <property type="entry name" value="CENP-T"/>
</dbReference>
<comment type="subcellular location">
    <subcellularLocation>
        <location evidence="2">Chromosome</location>
    </subcellularLocation>
    <subcellularLocation>
        <location evidence="1">Nucleus</location>
    </subcellularLocation>
</comment>
<dbReference type="AlphaFoldDB" id="A0AAV4FIY1"/>
<dbReference type="Proteomes" id="UP000762676">
    <property type="component" value="Unassembled WGS sequence"/>
</dbReference>
<protein>
    <submittedName>
        <fullName evidence="8">Centromere protein T-like</fullName>
    </submittedName>
</protein>
<feature type="region of interest" description="Disordered" evidence="6">
    <location>
        <begin position="1"/>
        <end position="21"/>
    </location>
</feature>